<dbReference type="SUPFAM" id="SSF55811">
    <property type="entry name" value="Nudix"/>
    <property type="match status" value="1"/>
</dbReference>
<dbReference type="InterPro" id="IPR029119">
    <property type="entry name" value="MutY_C"/>
</dbReference>
<evidence type="ECO:0000256" key="2">
    <source>
        <dbReference type="ARBA" id="ARBA00005582"/>
    </source>
</evidence>
<dbReference type="AlphaFoldDB" id="A0A4R0Z2S8"/>
<evidence type="ECO:0000256" key="15">
    <source>
        <dbReference type="ARBA" id="ARBA00041979"/>
    </source>
</evidence>
<keyword evidence="5" id="KW-0479">Metal-binding</keyword>
<dbReference type="SUPFAM" id="SSF51391">
    <property type="entry name" value="Thiamin phosphate synthase"/>
    <property type="match status" value="1"/>
</dbReference>
<evidence type="ECO:0000259" key="17">
    <source>
        <dbReference type="PROSITE" id="PS51462"/>
    </source>
</evidence>
<dbReference type="InterPro" id="IPR015797">
    <property type="entry name" value="NUDIX_hydrolase-like_dom_sf"/>
</dbReference>
<dbReference type="EC" id="3.6.1.55" evidence="12"/>
<evidence type="ECO:0000313" key="19">
    <source>
        <dbReference type="Proteomes" id="UP000291822"/>
    </source>
</evidence>
<evidence type="ECO:0000256" key="13">
    <source>
        <dbReference type="ARBA" id="ARBA00040794"/>
    </source>
</evidence>
<dbReference type="InterPro" id="IPR020084">
    <property type="entry name" value="NUDIX_hydrolase_CS"/>
</dbReference>
<dbReference type="InterPro" id="IPR000086">
    <property type="entry name" value="NUDIX_hydrolase_dom"/>
</dbReference>
<evidence type="ECO:0000256" key="10">
    <source>
        <dbReference type="ARBA" id="ARBA00035861"/>
    </source>
</evidence>
<dbReference type="GO" id="GO:0006281">
    <property type="term" value="P:DNA repair"/>
    <property type="evidence" value="ECO:0007669"/>
    <property type="project" value="UniProtKB-KW"/>
</dbReference>
<keyword evidence="7 18" id="KW-0378">Hydrolase</keyword>
<dbReference type="GO" id="GO:0008413">
    <property type="term" value="F:8-oxo-7,8-dihydroguanosine triphosphate pyrophosphatase activity"/>
    <property type="evidence" value="ECO:0007669"/>
    <property type="project" value="TreeGrafter"/>
</dbReference>
<reference evidence="18 19" key="1">
    <citation type="submission" date="2019-02" db="EMBL/GenBank/DDBJ databases">
        <title>Dyella amyloliquefaciens sp. nov., isolated from forest soil.</title>
        <authorList>
            <person name="Gao Z.-H."/>
            <person name="Qiu L.-H."/>
        </authorList>
    </citation>
    <scope>NUCLEOTIDE SEQUENCE [LARGE SCALE GENOMIC DNA]</scope>
    <source>
        <strain evidence="18 19">KACC 12747</strain>
    </source>
</reference>
<dbReference type="Gene3D" id="3.20.20.70">
    <property type="entry name" value="Aldolase class I"/>
    <property type="match status" value="1"/>
</dbReference>
<evidence type="ECO:0000256" key="9">
    <source>
        <dbReference type="ARBA" id="ARBA00023204"/>
    </source>
</evidence>
<dbReference type="Pfam" id="PF14815">
    <property type="entry name" value="NUDIX_4"/>
    <property type="match status" value="1"/>
</dbReference>
<dbReference type="PROSITE" id="PS51462">
    <property type="entry name" value="NUDIX"/>
    <property type="match status" value="1"/>
</dbReference>
<dbReference type="EMBL" id="SJTG01000001">
    <property type="protein sequence ID" value="TCI13778.1"/>
    <property type="molecule type" value="Genomic_DNA"/>
</dbReference>
<keyword evidence="4" id="KW-0235">DNA replication</keyword>
<comment type="cofactor">
    <cofactor evidence="1">
        <name>Mg(2+)</name>
        <dbReference type="ChEBI" id="CHEBI:18420"/>
    </cofactor>
</comment>
<dbReference type="PANTHER" id="PTHR47707">
    <property type="entry name" value="8-OXO-DGTP DIPHOSPHATASE"/>
    <property type="match status" value="1"/>
</dbReference>
<dbReference type="CDD" id="cd03425">
    <property type="entry name" value="NUDIX_MutT_NudA_like"/>
    <property type="match status" value="1"/>
</dbReference>
<dbReference type="Proteomes" id="UP000291822">
    <property type="component" value="Unassembled WGS sequence"/>
</dbReference>
<dbReference type="PRINTS" id="PR00502">
    <property type="entry name" value="NUDIXFAMILY"/>
</dbReference>
<evidence type="ECO:0000256" key="12">
    <source>
        <dbReference type="ARBA" id="ARBA00038905"/>
    </source>
</evidence>
<feature type="domain" description="Nudix hydrolase" evidence="17">
    <location>
        <begin position="1"/>
        <end position="118"/>
    </location>
</feature>
<dbReference type="GO" id="GO:0044715">
    <property type="term" value="F:8-oxo-dGDP phosphatase activity"/>
    <property type="evidence" value="ECO:0007669"/>
    <property type="project" value="TreeGrafter"/>
</dbReference>
<dbReference type="Gene3D" id="3.90.79.10">
    <property type="entry name" value="Nucleoside Triphosphate Pyrophosphohydrolase"/>
    <property type="match status" value="1"/>
</dbReference>
<proteinExistence type="inferred from homology"/>
<dbReference type="PANTHER" id="PTHR47707:SF1">
    <property type="entry name" value="NUDIX HYDROLASE FAMILY PROTEIN"/>
    <property type="match status" value="1"/>
</dbReference>
<dbReference type="GO" id="GO:0035539">
    <property type="term" value="F:8-oxo-7,8-dihydrodeoxyguanosine triphosphate pyrophosphatase activity"/>
    <property type="evidence" value="ECO:0007669"/>
    <property type="project" value="UniProtKB-EC"/>
</dbReference>
<accession>A0A4R0Z2S8</accession>
<dbReference type="GO" id="GO:0044716">
    <property type="term" value="F:8-oxo-GDP phosphatase activity"/>
    <property type="evidence" value="ECO:0007669"/>
    <property type="project" value="TreeGrafter"/>
</dbReference>
<dbReference type="GO" id="GO:0009228">
    <property type="term" value="P:thiamine biosynthetic process"/>
    <property type="evidence" value="ECO:0007669"/>
    <property type="project" value="UniProtKB-KW"/>
</dbReference>
<dbReference type="CDD" id="cd00564">
    <property type="entry name" value="TMP_TenI"/>
    <property type="match status" value="1"/>
</dbReference>
<evidence type="ECO:0000256" key="7">
    <source>
        <dbReference type="ARBA" id="ARBA00022801"/>
    </source>
</evidence>
<dbReference type="InterPro" id="IPR036206">
    <property type="entry name" value="ThiamineP_synth_sf"/>
</dbReference>
<evidence type="ECO:0000256" key="16">
    <source>
        <dbReference type="ARBA" id="ARBA00042798"/>
    </source>
</evidence>
<comment type="catalytic activity">
    <reaction evidence="11">
        <text>8-oxo-GTP + H2O = 8-oxo-GMP + diphosphate + H(+)</text>
        <dbReference type="Rhea" id="RHEA:67616"/>
        <dbReference type="ChEBI" id="CHEBI:15377"/>
        <dbReference type="ChEBI" id="CHEBI:15378"/>
        <dbReference type="ChEBI" id="CHEBI:33019"/>
        <dbReference type="ChEBI" id="CHEBI:143553"/>
        <dbReference type="ChEBI" id="CHEBI:145694"/>
    </reaction>
</comment>
<evidence type="ECO:0000313" key="18">
    <source>
        <dbReference type="EMBL" id="TCI13778.1"/>
    </source>
</evidence>
<evidence type="ECO:0000256" key="14">
    <source>
        <dbReference type="ARBA" id="ARBA00041592"/>
    </source>
</evidence>
<dbReference type="InterPro" id="IPR047127">
    <property type="entry name" value="MutT-like"/>
</dbReference>
<gene>
    <name evidence="18" type="ORF">EZM97_02590</name>
</gene>
<dbReference type="PROSITE" id="PS00893">
    <property type="entry name" value="NUDIX_BOX"/>
    <property type="match status" value="1"/>
</dbReference>
<keyword evidence="8" id="KW-0460">Magnesium</keyword>
<protein>
    <recommendedName>
        <fullName evidence="13">8-oxo-dGTP diphosphatase</fullName>
        <ecNumber evidence="12">3.6.1.55</ecNumber>
    </recommendedName>
    <alternativeName>
        <fullName evidence="16">7,8-dihydro-8-oxoguanine-triphosphatase</fullName>
    </alternativeName>
    <alternativeName>
        <fullName evidence="15">Mutator protein MutT</fullName>
    </alternativeName>
    <alternativeName>
        <fullName evidence="14">dGTP pyrophosphohydrolase</fullName>
    </alternativeName>
</protein>
<evidence type="ECO:0000256" key="3">
    <source>
        <dbReference type="ARBA" id="ARBA00022457"/>
    </source>
</evidence>
<keyword evidence="6" id="KW-0227">DNA damage</keyword>
<evidence type="ECO:0000256" key="5">
    <source>
        <dbReference type="ARBA" id="ARBA00022723"/>
    </source>
</evidence>
<evidence type="ECO:0000256" key="4">
    <source>
        <dbReference type="ARBA" id="ARBA00022705"/>
    </source>
</evidence>
<keyword evidence="19" id="KW-1185">Reference proteome</keyword>
<sequence>MVDGAGKVLLAQRPPGKHLAGAWEFPGGKREPGEAPLAALARELHEELGILLQGAEPLIRVPWQYDDKSLLLDAWIVRAWANEPASLDGQALRWSDPWSVDIADLAPADRAILQALRLPATYAITPADIEPVDADFVGHLVRTALERGERMIQLRLPRWLPGQVRALAAAVLPDVRLHRAHVLLNGDIEGALALGDGVGVHLPARLARVVNERPLPWGQLVAASCHDADELAHATAIGADFATLSPVASTPSHPGSAALGWDRFQQWLEGAALPVYALGGMRLDHVNQARSLGAQGVAGIRGFWHSAA</sequence>
<dbReference type="GO" id="GO:0046872">
    <property type="term" value="F:metal ion binding"/>
    <property type="evidence" value="ECO:0007669"/>
    <property type="project" value="UniProtKB-KW"/>
</dbReference>
<name>A0A4R0Z2S8_9GAMM</name>
<dbReference type="NCBIfam" id="NF006530">
    <property type="entry name" value="PRK08999.1"/>
    <property type="match status" value="1"/>
</dbReference>
<dbReference type="InterPro" id="IPR020476">
    <property type="entry name" value="Nudix_hydrolase"/>
</dbReference>
<evidence type="ECO:0000256" key="11">
    <source>
        <dbReference type="ARBA" id="ARBA00036904"/>
    </source>
</evidence>
<keyword evidence="9" id="KW-0234">DNA repair</keyword>
<evidence type="ECO:0000256" key="1">
    <source>
        <dbReference type="ARBA" id="ARBA00001946"/>
    </source>
</evidence>
<evidence type="ECO:0000256" key="6">
    <source>
        <dbReference type="ARBA" id="ARBA00022763"/>
    </source>
</evidence>
<comment type="similarity">
    <text evidence="2">Belongs to the Nudix hydrolase family.</text>
</comment>
<keyword evidence="3" id="KW-0515">Mutator protein</keyword>
<dbReference type="InterPro" id="IPR022998">
    <property type="entry name" value="ThiamineP_synth_TenI"/>
</dbReference>
<dbReference type="GO" id="GO:0006260">
    <property type="term" value="P:DNA replication"/>
    <property type="evidence" value="ECO:0007669"/>
    <property type="project" value="UniProtKB-KW"/>
</dbReference>
<comment type="caution">
    <text evidence="18">The sequence shown here is derived from an EMBL/GenBank/DDBJ whole genome shotgun (WGS) entry which is preliminary data.</text>
</comment>
<dbReference type="InterPro" id="IPR013785">
    <property type="entry name" value="Aldolase_TIM"/>
</dbReference>
<comment type="catalytic activity">
    <reaction evidence="10">
        <text>8-oxo-dGTP + H2O = 8-oxo-dGMP + diphosphate + H(+)</text>
        <dbReference type="Rhea" id="RHEA:31575"/>
        <dbReference type="ChEBI" id="CHEBI:15377"/>
        <dbReference type="ChEBI" id="CHEBI:15378"/>
        <dbReference type="ChEBI" id="CHEBI:33019"/>
        <dbReference type="ChEBI" id="CHEBI:63224"/>
        <dbReference type="ChEBI" id="CHEBI:77896"/>
        <dbReference type="EC" id="3.6.1.55"/>
    </reaction>
</comment>
<organism evidence="18 19">
    <name type="scientific">Dyella soli</name>
    <dbReference type="NCBI Taxonomy" id="522319"/>
    <lineage>
        <taxon>Bacteria</taxon>
        <taxon>Pseudomonadati</taxon>
        <taxon>Pseudomonadota</taxon>
        <taxon>Gammaproteobacteria</taxon>
        <taxon>Lysobacterales</taxon>
        <taxon>Rhodanobacteraceae</taxon>
        <taxon>Dyella</taxon>
    </lineage>
</organism>
<dbReference type="Pfam" id="PF02581">
    <property type="entry name" value="TMP-TENI"/>
    <property type="match status" value="1"/>
</dbReference>
<evidence type="ECO:0000256" key="8">
    <source>
        <dbReference type="ARBA" id="ARBA00022842"/>
    </source>
</evidence>